<dbReference type="GO" id="GO:0003677">
    <property type="term" value="F:DNA binding"/>
    <property type="evidence" value="ECO:0007669"/>
    <property type="project" value="UniProtKB-KW"/>
</dbReference>
<dbReference type="GO" id="GO:0004523">
    <property type="term" value="F:RNA-DNA hybrid ribonuclease activity"/>
    <property type="evidence" value="ECO:0007669"/>
    <property type="project" value="UniProtKB-EC"/>
</dbReference>
<evidence type="ECO:0000256" key="11">
    <source>
        <dbReference type="ARBA" id="ARBA00022801"/>
    </source>
</evidence>
<evidence type="ECO:0000256" key="19">
    <source>
        <dbReference type="ARBA" id="ARBA00023242"/>
    </source>
</evidence>
<keyword evidence="8" id="KW-0540">Nuclease</keyword>
<comment type="function">
    <text evidence="21">Reverse transcriptase/ribonuclease H (RT) is a multifunctional enzyme that catalyzes the conversion of the retro-elements RNA genome into dsDNA within the VLP. The enzyme displays a DNA polymerase activity that can copy either DNA or RNA templates, and a ribonuclease H (RNase H) activity that cleaves the RNA strand of RNA-DNA heteroduplexes during plus-strand synthesis and hydrolyzes RNA primers. The conversion leads to a linear dsDNA copy of the retrotransposon that includes long terminal repeats (LTRs) at both ends.</text>
</comment>
<evidence type="ECO:0000256" key="20">
    <source>
        <dbReference type="ARBA" id="ARBA00023268"/>
    </source>
</evidence>
<dbReference type="InterPro" id="IPR012337">
    <property type="entry name" value="RNaseH-like_sf"/>
</dbReference>
<dbReference type="GO" id="GO:0006310">
    <property type="term" value="P:DNA recombination"/>
    <property type="evidence" value="ECO:0007669"/>
    <property type="project" value="UniProtKB-KW"/>
</dbReference>
<evidence type="ECO:0000256" key="8">
    <source>
        <dbReference type="ARBA" id="ARBA00022722"/>
    </source>
</evidence>
<accession>W0T465</accession>
<keyword evidence="16" id="KW-0239">DNA-directed DNA polymerase</keyword>
<dbReference type="SUPFAM" id="SSF53098">
    <property type="entry name" value="Ribonuclease H-like"/>
    <property type="match status" value="1"/>
</dbReference>
<protein>
    <submittedName>
        <fullName evidence="28">RVT_2 super family</fullName>
    </submittedName>
</protein>
<reference evidence="28 30" key="1">
    <citation type="journal article" date="2015" name="Biotechnol. Biofuels">
        <title>Genetic basis of the highly efficient yeast Kluyveromyces marxianus: complete genome sequence and transcriptome analyses.</title>
        <authorList>
            <person name="Lertwattanasakul N."/>
            <person name="Kosaka T."/>
            <person name="Hosoyama A."/>
            <person name="Suzuki Y."/>
            <person name="Rodrussamee N."/>
            <person name="Matsutani M."/>
            <person name="Murata M."/>
            <person name="Fujimoto N."/>
            <person name="Suprayogi"/>
            <person name="Tsuchikane K."/>
            <person name="Limtong S."/>
            <person name="Fujita N."/>
            <person name="Yamada M."/>
        </authorList>
    </citation>
    <scope>NUCLEOTIDE SEQUENCE [LARGE SCALE GENOMIC DNA]</scope>
    <source>
        <strain evidence="28">DMKU3-1042</strain>
        <strain evidence="30">DMKU3-1042 / BCC 29191 / NBRC 104275</strain>
    </source>
</reference>
<dbReference type="CDD" id="cd09272">
    <property type="entry name" value="RNase_HI_RT_Ty1"/>
    <property type="match status" value="1"/>
</dbReference>
<dbReference type="InterPro" id="IPR013103">
    <property type="entry name" value="RVT_2"/>
</dbReference>
<keyword evidence="13" id="KW-0694">RNA-binding</keyword>
<gene>
    <name evidence="28" type="primary">TY1B-DR6</name>
    <name evidence="28" type="ORF">KLMA_10760</name>
    <name evidence="29" type="ORF">KLMA_20185</name>
</gene>
<dbReference type="EMBL" id="AP012213">
    <property type="protein sequence ID" value="BAO38382.1"/>
    <property type="molecule type" value="Genomic_DNA"/>
</dbReference>
<evidence type="ECO:0000313" key="28">
    <source>
        <dbReference type="EMBL" id="BAO38382.1"/>
    </source>
</evidence>
<keyword evidence="5" id="KW-0815">Transposition</keyword>
<keyword evidence="18" id="KW-0233">DNA recombination</keyword>
<feature type="compositionally biased region" description="Polar residues" evidence="25">
    <location>
        <begin position="614"/>
        <end position="624"/>
    </location>
</feature>
<dbReference type="GeneID" id="34714665"/>
<dbReference type="SUPFAM" id="SSF56672">
    <property type="entry name" value="DNA/RNA polymerases"/>
    <property type="match status" value="1"/>
</dbReference>
<dbReference type="Proteomes" id="UP000065495">
    <property type="component" value="Chromosome 1"/>
</dbReference>
<dbReference type="GO" id="GO:0003964">
    <property type="term" value="F:RNA-directed DNA polymerase activity"/>
    <property type="evidence" value="ECO:0007669"/>
    <property type="project" value="UniProtKB-KW"/>
</dbReference>
<name>W0T465_KLUMD</name>
<keyword evidence="15" id="KW-0695">RNA-directed DNA polymerase</keyword>
<dbReference type="GO" id="GO:0015074">
    <property type="term" value="P:DNA integration"/>
    <property type="evidence" value="ECO:0007669"/>
    <property type="project" value="UniProtKB-KW"/>
</dbReference>
<dbReference type="PANTHER" id="PTHR42648">
    <property type="entry name" value="TRANSPOSASE, PUTATIVE-RELATED"/>
    <property type="match status" value="1"/>
</dbReference>
<dbReference type="PROSITE" id="PS50175">
    <property type="entry name" value="ASP_PROT_RETROV"/>
    <property type="match status" value="1"/>
</dbReference>
<evidence type="ECO:0000256" key="23">
    <source>
        <dbReference type="ARBA" id="ARBA00048173"/>
    </source>
</evidence>
<evidence type="ECO:0000259" key="26">
    <source>
        <dbReference type="PROSITE" id="PS50175"/>
    </source>
</evidence>
<comment type="subcellular location">
    <subcellularLocation>
        <location evidence="3">Cytoplasm</location>
    </subcellularLocation>
    <subcellularLocation>
        <location evidence="2">Nucleus</location>
    </subcellularLocation>
</comment>
<dbReference type="Pfam" id="PF07727">
    <property type="entry name" value="RVT_2"/>
    <property type="match status" value="1"/>
</dbReference>
<evidence type="ECO:0000256" key="15">
    <source>
        <dbReference type="ARBA" id="ARBA00022918"/>
    </source>
</evidence>
<evidence type="ECO:0000256" key="5">
    <source>
        <dbReference type="ARBA" id="ARBA00022578"/>
    </source>
</evidence>
<evidence type="ECO:0000256" key="25">
    <source>
        <dbReference type="SAM" id="MobiDB-lite"/>
    </source>
</evidence>
<keyword evidence="4" id="KW-0963">Cytoplasm</keyword>
<dbReference type="Gene3D" id="3.30.420.10">
    <property type="entry name" value="Ribonuclease H-like superfamily/Ribonuclease H"/>
    <property type="match status" value="1"/>
</dbReference>
<comment type="function">
    <text evidence="22">Integrase (IN) targets the VLP to the nucleus, where a subparticle preintegration complex (PIC) containing at least integrase and the newly synthesized dsDNA copy of the retrotransposon must transit the nuclear membrane. Once in the nucleus, integrase performs the integration of the dsDNA into the host genome.</text>
</comment>
<dbReference type="InterPro" id="IPR001584">
    <property type="entry name" value="Integrase_cat-core"/>
</dbReference>
<keyword evidence="6" id="KW-0808">Transferase</keyword>
<dbReference type="InterPro" id="IPR043502">
    <property type="entry name" value="DNA/RNA_pol_sf"/>
</dbReference>
<evidence type="ECO:0000313" key="30">
    <source>
        <dbReference type="Proteomes" id="UP000065495"/>
    </source>
</evidence>
<evidence type="ECO:0000256" key="16">
    <source>
        <dbReference type="ARBA" id="ARBA00022932"/>
    </source>
</evidence>
<evidence type="ECO:0000256" key="10">
    <source>
        <dbReference type="ARBA" id="ARBA00022759"/>
    </source>
</evidence>
<evidence type="ECO:0000256" key="21">
    <source>
        <dbReference type="ARBA" id="ARBA00025590"/>
    </source>
</evidence>
<dbReference type="VEuPathDB" id="FungiDB:KLMA_10760"/>
<dbReference type="GO" id="GO:0003887">
    <property type="term" value="F:DNA-directed DNA polymerase activity"/>
    <property type="evidence" value="ECO:0007669"/>
    <property type="project" value="UniProtKB-KW"/>
</dbReference>
<evidence type="ECO:0000259" key="27">
    <source>
        <dbReference type="PROSITE" id="PS50994"/>
    </source>
</evidence>
<dbReference type="GO" id="GO:0004190">
    <property type="term" value="F:aspartic-type endopeptidase activity"/>
    <property type="evidence" value="ECO:0007669"/>
    <property type="project" value="InterPro"/>
</dbReference>
<dbReference type="EMBL" id="AP012214">
    <property type="protein sequence ID" value="BAO38643.1"/>
    <property type="molecule type" value="Genomic_DNA"/>
</dbReference>
<dbReference type="PROSITE" id="PS50994">
    <property type="entry name" value="INTEGRASE"/>
    <property type="match status" value="1"/>
</dbReference>
<feature type="compositionally biased region" description="Basic and acidic residues" evidence="25">
    <location>
        <begin position="595"/>
        <end position="609"/>
    </location>
</feature>
<evidence type="ECO:0000256" key="18">
    <source>
        <dbReference type="ARBA" id="ARBA00023172"/>
    </source>
</evidence>
<dbReference type="GO" id="GO:0046872">
    <property type="term" value="F:metal ion binding"/>
    <property type="evidence" value="ECO:0007669"/>
    <property type="project" value="UniProtKB-KW"/>
</dbReference>
<dbReference type="Proteomes" id="UP000065495">
    <property type="component" value="Chromosome 2"/>
</dbReference>
<feature type="compositionally biased region" description="Basic and acidic residues" evidence="25">
    <location>
        <begin position="486"/>
        <end position="500"/>
    </location>
</feature>
<dbReference type="VEuPathDB" id="FungiDB:KLMA_20185"/>
<dbReference type="GeneID" id="34714414"/>
<comment type="catalytic activity">
    <reaction evidence="24">
        <text>DNA(n) + a 2'-deoxyribonucleoside 5'-triphosphate = DNA(n+1) + diphosphate</text>
        <dbReference type="Rhea" id="RHEA:22508"/>
        <dbReference type="Rhea" id="RHEA-COMP:17339"/>
        <dbReference type="Rhea" id="RHEA-COMP:17340"/>
        <dbReference type="ChEBI" id="CHEBI:33019"/>
        <dbReference type="ChEBI" id="CHEBI:61560"/>
        <dbReference type="ChEBI" id="CHEBI:173112"/>
        <dbReference type="EC" id="2.7.7.7"/>
    </reaction>
</comment>
<keyword evidence="20" id="KW-0511">Multifunctional enzyme</keyword>
<dbReference type="RefSeq" id="XP_022674271.1">
    <property type="nucleotide sequence ID" value="XM_022822451.1"/>
</dbReference>
<evidence type="ECO:0000256" key="7">
    <source>
        <dbReference type="ARBA" id="ARBA00022695"/>
    </source>
</evidence>
<keyword evidence="17" id="KW-0238">DNA-binding</keyword>
<evidence type="ECO:0000256" key="24">
    <source>
        <dbReference type="ARBA" id="ARBA00049244"/>
    </source>
</evidence>
<dbReference type="GO" id="GO:0006508">
    <property type="term" value="P:proteolysis"/>
    <property type="evidence" value="ECO:0007669"/>
    <property type="project" value="InterPro"/>
</dbReference>
<comment type="catalytic activity">
    <reaction evidence="1">
        <text>Endonucleolytic cleavage to 5'-phosphomonoester.</text>
        <dbReference type="EC" id="3.1.26.4"/>
    </reaction>
</comment>
<sequence>MLDTGAQISVVTDLKLLHNYTSNITRNITAANMGTLNTMGEGILILRLSNNVVVQFPAVYSEETPSNILSVMQLTAKQKITVDFYQRKMLVQDHNINIDIIHRNGFYWLSSEYLVLNETNIHSPADDDSPVSISLCHIRENTVPKKKWSLEFIHNLLAHVNIKQIRKSISNGDIRFIKLEDIDWSDMNSFTCQYCNIGKGKFHDHFTDSRDVYMKTFKKFEYLHTDIMGPFREDNTIPPNYLITFSDEVTKYRWIFPMSLASEHQVSAIMRKLISNIRTQQGVRVKEILMDQGSQYTGRMVRDLLDEFGIEGKYTSTGDKRSNGVAERLNRTLLDDARTLLASANLPEFLWYDAAEFAVIVRNSMHMRKLDGSPNMAAGLGGIAINKILPFGQPVVVYYNTGKKTLPRGKIVYALHPAKQSYGYTFYDPSSKQTMETTNYKIINTIQGDYLNSEENLDTLNQVDDIVRQRSNDPSTDSQRHITHRNQREQDYISQERDPTDEPQQPESDSTETHGNYLRTHKNEFQKGIATHTLGKDSRYPVRNSSDVPSQSPQEVQETLPVALSPASPPNNIFISQERLMEEEARSVKHPTKHVPAENGKRPAQRDELGVSTKRPNTKASPEQCSPIPEHLSHNDDTTDTSSLNEEERRSLYDKLSAKYRDSSIELQSTDSLYGGGGSDIGDLSNPDKQIMGIISCTKTELKINDSKSDQNHEHQIDAIVNMLIQENPVQTYDNIKHENRVKIPLVNSLKMVRSLPNTKIDRSLSYSQAITKNSNHQEREAFKEAYDSEIAQLMRRGTWDTTEVDIKSIEPHKLLNTMFIFTTKRDGRKKCRLVVRGDLQHWSTYEKHLESNTIHHYALMTILSVALEENMIVKQLDITAAYLYADLKEELYIRTPPHMKMPNKAFRLRKSLYGLKQSDANWYGTITSFLKERCGLKEDKIWSCVFTKEPPLSIIVCIFVDDIIVTGKDTQEIERFLEQLRSTYETKLVHDGKMGEDGTARYDILGLDLEYKRNGYMKFGMLDILSHKLPLLNLPLREGSRYNQAPVSSSSEPPKVDKNLYVTEKDYKSNVKKLQQVVGLLSYVAHKFRFEALYHVNVLAQYQLYPTDEVMKWANESVQYFWNTKEKRLVWTKNKTPVDYEFTIISDASDRCEPEGKSRLGWFYEIYGHKISARSTKSSYVCDSSTGAEICAMKEATKFDFAISALLFTLTGKRPRVRLLSDNKPALGRITNPNSTVSPFKPTFTRTMELREKHNEGLCDFTYIPTEQNVADILTKVLSAKRFNRLTNGWLI</sequence>
<dbReference type="InterPro" id="IPR039537">
    <property type="entry name" value="Retrotran_Ty1/copia-like"/>
</dbReference>
<evidence type="ECO:0000313" key="29">
    <source>
        <dbReference type="EMBL" id="BAO38643.1"/>
    </source>
</evidence>
<comment type="catalytic activity">
    <reaction evidence="23">
        <text>DNA(n) + a 2'-deoxyribonucleoside 5'-triphosphate = DNA(n+1) + diphosphate</text>
        <dbReference type="Rhea" id="RHEA:22508"/>
        <dbReference type="Rhea" id="RHEA-COMP:17339"/>
        <dbReference type="Rhea" id="RHEA-COMP:17340"/>
        <dbReference type="ChEBI" id="CHEBI:33019"/>
        <dbReference type="ChEBI" id="CHEBI:61560"/>
        <dbReference type="ChEBI" id="CHEBI:173112"/>
        <dbReference type="EC" id="2.7.7.49"/>
    </reaction>
</comment>
<dbReference type="KEGG" id="kmx:KLMA_20185"/>
<proteinExistence type="predicted"/>
<keyword evidence="11" id="KW-0378">Hydrolase</keyword>
<evidence type="ECO:0000256" key="14">
    <source>
        <dbReference type="ARBA" id="ARBA00022908"/>
    </source>
</evidence>
<feature type="compositionally biased region" description="Polar residues" evidence="25">
    <location>
        <begin position="543"/>
        <end position="557"/>
    </location>
</feature>
<evidence type="ECO:0000256" key="12">
    <source>
        <dbReference type="ARBA" id="ARBA00022842"/>
    </source>
</evidence>
<evidence type="ECO:0000256" key="13">
    <source>
        <dbReference type="ARBA" id="ARBA00022884"/>
    </source>
</evidence>
<dbReference type="InterPro" id="IPR036397">
    <property type="entry name" value="RNaseH_sf"/>
</dbReference>
<evidence type="ECO:0000256" key="1">
    <source>
        <dbReference type="ARBA" id="ARBA00000077"/>
    </source>
</evidence>
<dbReference type="GO" id="GO:0005634">
    <property type="term" value="C:nucleus"/>
    <property type="evidence" value="ECO:0007669"/>
    <property type="project" value="UniProtKB-SubCell"/>
</dbReference>
<dbReference type="PANTHER" id="PTHR42648:SF11">
    <property type="entry name" value="TRANSPOSON TY4-P GAG-POL POLYPROTEIN"/>
    <property type="match status" value="1"/>
</dbReference>
<dbReference type="GO" id="GO:0003723">
    <property type="term" value="F:RNA binding"/>
    <property type="evidence" value="ECO:0007669"/>
    <property type="project" value="UniProtKB-KW"/>
</dbReference>
<keyword evidence="12" id="KW-0460">Magnesium</keyword>
<dbReference type="GO" id="GO:0032196">
    <property type="term" value="P:transposition"/>
    <property type="evidence" value="ECO:0007669"/>
    <property type="project" value="UniProtKB-KW"/>
</dbReference>
<evidence type="ECO:0000256" key="2">
    <source>
        <dbReference type="ARBA" id="ARBA00004123"/>
    </source>
</evidence>
<feature type="domain" description="Peptidase A2" evidence="26">
    <location>
        <begin position="1"/>
        <end position="69"/>
    </location>
</feature>
<evidence type="ECO:0000256" key="3">
    <source>
        <dbReference type="ARBA" id="ARBA00004496"/>
    </source>
</evidence>
<keyword evidence="14" id="KW-0229">DNA integration</keyword>
<dbReference type="GO" id="GO:0005737">
    <property type="term" value="C:cytoplasm"/>
    <property type="evidence" value="ECO:0007669"/>
    <property type="project" value="UniProtKB-SubCell"/>
</dbReference>
<dbReference type="InterPro" id="IPR001995">
    <property type="entry name" value="Peptidase_A2_cat"/>
</dbReference>
<keyword evidence="19" id="KW-0539">Nucleus</keyword>
<organism evidence="28 30">
    <name type="scientific">Kluyveromyces marxianus (strain DMKU3-1042 / BCC 29191 / NBRC 104275)</name>
    <name type="common">Yeast</name>
    <name type="synonym">Candida kefyr</name>
    <dbReference type="NCBI Taxonomy" id="1003335"/>
    <lineage>
        <taxon>Eukaryota</taxon>
        <taxon>Fungi</taxon>
        <taxon>Dikarya</taxon>
        <taxon>Ascomycota</taxon>
        <taxon>Saccharomycotina</taxon>
        <taxon>Saccharomycetes</taxon>
        <taxon>Saccharomycetales</taxon>
        <taxon>Saccharomycetaceae</taxon>
        <taxon>Kluyveromyces</taxon>
    </lineage>
</organism>
<feature type="region of interest" description="Disordered" evidence="25">
    <location>
        <begin position="532"/>
        <end position="650"/>
    </location>
</feature>
<evidence type="ECO:0000256" key="22">
    <source>
        <dbReference type="ARBA" id="ARBA00025615"/>
    </source>
</evidence>
<evidence type="ECO:0000256" key="9">
    <source>
        <dbReference type="ARBA" id="ARBA00022723"/>
    </source>
</evidence>
<dbReference type="Pfam" id="PF00665">
    <property type="entry name" value="rve"/>
    <property type="match status" value="1"/>
</dbReference>
<keyword evidence="10" id="KW-0255">Endonuclease</keyword>
<dbReference type="KEGG" id="kmx:KLMA_10760"/>
<feature type="domain" description="Integrase catalytic" evidence="27">
    <location>
        <begin position="214"/>
        <end position="382"/>
    </location>
</feature>
<evidence type="ECO:0000256" key="17">
    <source>
        <dbReference type="ARBA" id="ARBA00023125"/>
    </source>
</evidence>
<keyword evidence="7" id="KW-0548">Nucleotidyltransferase</keyword>
<evidence type="ECO:0000256" key="4">
    <source>
        <dbReference type="ARBA" id="ARBA00022490"/>
    </source>
</evidence>
<evidence type="ECO:0000256" key="6">
    <source>
        <dbReference type="ARBA" id="ARBA00022679"/>
    </source>
</evidence>
<keyword evidence="9" id="KW-0479">Metal-binding</keyword>
<feature type="region of interest" description="Disordered" evidence="25">
    <location>
        <begin position="469"/>
        <end position="515"/>
    </location>
</feature>
<dbReference type="RefSeq" id="XP_022674520.1">
    <property type="nucleotide sequence ID" value="XM_022822728.1"/>
</dbReference>
<dbReference type="OrthoDB" id="4064460at2759"/>